<organism evidence="3 4">
    <name type="scientific">Paralvinella palmiformis</name>
    <dbReference type="NCBI Taxonomy" id="53620"/>
    <lineage>
        <taxon>Eukaryota</taxon>
        <taxon>Metazoa</taxon>
        <taxon>Spiralia</taxon>
        <taxon>Lophotrochozoa</taxon>
        <taxon>Annelida</taxon>
        <taxon>Polychaeta</taxon>
        <taxon>Sedentaria</taxon>
        <taxon>Canalipalpata</taxon>
        <taxon>Terebellida</taxon>
        <taxon>Terebelliformia</taxon>
        <taxon>Alvinellidae</taxon>
        <taxon>Paralvinella</taxon>
    </lineage>
</organism>
<dbReference type="AlphaFoldDB" id="A0AAD9J0A1"/>
<accession>A0AAD9J0A1</accession>
<gene>
    <name evidence="3" type="ORF">LSH36_777g00013</name>
</gene>
<feature type="region of interest" description="Disordered" evidence="1">
    <location>
        <begin position="91"/>
        <end position="124"/>
    </location>
</feature>
<evidence type="ECO:0000256" key="2">
    <source>
        <dbReference type="SAM" id="SignalP"/>
    </source>
</evidence>
<feature type="chain" id="PRO_5042212878" evidence="2">
    <location>
        <begin position="17"/>
        <end position="147"/>
    </location>
</feature>
<protein>
    <submittedName>
        <fullName evidence="3">Uncharacterized protein</fullName>
    </submittedName>
</protein>
<feature type="compositionally biased region" description="Acidic residues" evidence="1">
    <location>
        <begin position="91"/>
        <end position="105"/>
    </location>
</feature>
<proteinExistence type="predicted"/>
<evidence type="ECO:0000313" key="3">
    <source>
        <dbReference type="EMBL" id="KAK2144192.1"/>
    </source>
</evidence>
<evidence type="ECO:0000256" key="1">
    <source>
        <dbReference type="SAM" id="MobiDB-lite"/>
    </source>
</evidence>
<name>A0AAD9J0A1_9ANNE</name>
<comment type="caution">
    <text evidence="3">The sequence shown here is derived from an EMBL/GenBank/DDBJ whole genome shotgun (WGS) entry which is preliminary data.</text>
</comment>
<sequence length="147" mass="16529">MIGPLLITVFLATASALPSHRDWHADDDDRHGPPPGIWMWLKKHHSIKEYVARYVEQLREAIESGEFANVTDVAAMVDAMAHDRFTVDPEEMVTDSSDNCDDADQLDNVSMEPIPQNPADNAITENEKQLLQLLTNVLQEKQHKSSP</sequence>
<keyword evidence="2" id="KW-0732">Signal</keyword>
<dbReference type="Proteomes" id="UP001208570">
    <property type="component" value="Unassembled WGS sequence"/>
</dbReference>
<reference evidence="3" key="1">
    <citation type="journal article" date="2023" name="Mol. Biol. Evol.">
        <title>Third-Generation Sequencing Reveals the Adaptive Role of the Epigenome in Three Deep-Sea Polychaetes.</title>
        <authorList>
            <person name="Perez M."/>
            <person name="Aroh O."/>
            <person name="Sun Y."/>
            <person name="Lan Y."/>
            <person name="Juniper S.K."/>
            <person name="Young C.R."/>
            <person name="Angers B."/>
            <person name="Qian P.Y."/>
        </authorList>
    </citation>
    <scope>NUCLEOTIDE SEQUENCE</scope>
    <source>
        <strain evidence="3">P08H-3</strain>
    </source>
</reference>
<dbReference type="EMBL" id="JAODUP010000777">
    <property type="protein sequence ID" value="KAK2144192.1"/>
    <property type="molecule type" value="Genomic_DNA"/>
</dbReference>
<feature type="signal peptide" evidence="2">
    <location>
        <begin position="1"/>
        <end position="16"/>
    </location>
</feature>
<evidence type="ECO:0000313" key="4">
    <source>
        <dbReference type="Proteomes" id="UP001208570"/>
    </source>
</evidence>
<keyword evidence="4" id="KW-1185">Reference proteome</keyword>